<evidence type="ECO:0000313" key="2">
    <source>
        <dbReference type="EMBL" id="VVN90734.1"/>
    </source>
</evidence>
<dbReference type="RefSeq" id="WP_191630802.1">
    <property type="nucleotide sequence ID" value="NZ_CABVHU010000003.1"/>
</dbReference>
<dbReference type="Gene3D" id="3.60.130.10">
    <property type="entry name" value="Clavaminate synthase-like"/>
    <property type="match status" value="1"/>
</dbReference>
<proteinExistence type="predicted"/>
<sequence length="95" mass="10772">MATVVKKLILTNQQNQQIRSLLDEIIQDPEMTNQYCFMEKAALYAQELPRKIREEFYGFKRSEEVSALLVSGSPVLDKGAGPSPSRHIELEMTTA</sequence>
<reference evidence="2 3" key="1">
    <citation type="submission" date="2019-09" db="EMBL/GenBank/DDBJ databases">
        <authorList>
            <person name="Chandra G."/>
            <person name="Truman W A."/>
        </authorList>
    </citation>
    <scope>NUCLEOTIDE SEQUENCE [LARGE SCALE GENOMIC DNA]</scope>
    <source>
        <strain evidence="2">PS833</strain>
    </source>
</reference>
<keyword evidence="1" id="KW-0560">Oxidoreductase</keyword>
<accession>A0A5E7V181</accession>
<organism evidence="2 3">
    <name type="scientific">Pseudomonas fluorescens</name>
    <dbReference type="NCBI Taxonomy" id="294"/>
    <lineage>
        <taxon>Bacteria</taxon>
        <taxon>Pseudomonadati</taxon>
        <taxon>Pseudomonadota</taxon>
        <taxon>Gammaproteobacteria</taxon>
        <taxon>Pseudomonadales</taxon>
        <taxon>Pseudomonadaceae</taxon>
        <taxon>Pseudomonas</taxon>
    </lineage>
</organism>
<dbReference type="AlphaFoldDB" id="A0A5E7V181"/>
<name>A0A5E7V181_PSEFL</name>
<evidence type="ECO:0000313" key="3">
    <source>
        <dbReference type="Proteomes" id="UP000409037"/>
    </source>
</evidence>
<dbReference type="Proteomes" id="UP000409037">
    <property type="component" value="Unassembled WGS sequence"/>
</dbReference>
<dbReference type="InterPro" id="IPR042098">
    <property type="entry name" value="TauD-like_sf"/>
</dbReference>
<dbReference type="EMBL" id="CABVHU010000003">
    <property type="protein sequence ID" value="VVN90734.1"/>
    <property type="molecule type" value="Genomic_DNA"/>
</dbReference>
<gene>
    <name evidence="2" type="ORF">PS833_01859</name>
</gene>
<evidence type="ECO:0000256" key="1">
    <source>
        <dbReference type="ARBA" id="ARBA00023002"/>
    </source>
</evidence>
<dbReference type="GO" id="GO:0016706">
    <property type="term" value="F:2-oxoglutarate-dependent dioxygenase activity"/>
    <property type="evidence" value="ECO:0007669"/>
    <property type="project" value="UniProtKB-ARBA"/>
</dbReference>
<protein>
    <submittedName>
        <fullName evidence="2">Uncharacterized protein</fullName>
    </submittedName>
</protein>